<sequence length="510" mass="54677">MQRKITVILCADVVGYARLMAEDEEETLRRLVNYRKVFEDFVGQYNGRIFNTAGDAVLAEFRSSVDAVRAAIDIQETLRTRNYGYPQSRQMLFRIGITIGDVVERDGDLLGDAVNVAARLQGLAAPGGIWVSRTVHEQVAGKMSLHFRDLGAHPVKNIPQPVHVYAVMAGGAELEPAGAAPAKAAAGTRRAWSTAAVLATVVAIAAGGVAFWTMDHTADVTPPSDRPAAPLAAPAATAATSEGAVAGTFIAERVPFLREDNRNDIKDSYVPARDHKALAINRYGYGFAVAEPSEAVARDKALAACTSATNEACEIYAVGDTMVWPHPLPAMPPQPWLREVAGGGEPFDPDRVPFARASDRALIESFSERPLPRALAINDDGLIGMSWGGTGRLDPVRRSLEFCGDRAGVPCLLAAVDDRFAFPFPEGVEIEGLFRPESDMALSPAQRERVMAVYAGPDWRAVAVGAGDIGVTVGRGSQREATESAMAECRRTAPDCRILAINTFRVAARP</sequence>
<dbReference type="CDD" id="cd07302">
    <property type="entry name" value="CHD"/>
    <property type="match status" value="1"/>
</dbReference>
<accession>A0A4R3M551</accession>
<dbReference type="PROSITE" id="PS50125">
    <property type="entry name" value="GUANYLATE_CYCLASE_2"/>
    <property type="match status" value="1"/>
</dbReference>
<comment type="caution">
    <text evidence="3">The sequence shown here is derived from an EMBL/GenBank/DDBJ whole genome shotgun (WGS) entry which is preliminary data.</text>
</comment>
<keyword evidence="1" id="KW-1133">Transmembrane helix</keyword>
<feature type="domain" description="Guanylate cyclase" evidence="2">
    <location>
        <begin position="7"/>
        <end position="121"/>
    </location>
</feature>
<evidence type="ECO:0000259" key="2">
    <source>
        <dbReference type="PROSITE" id="PS50125"/>
    </source>
</evidence>
<dbReference type="SUPFAM" id="SSF55073">
    <property type="entry name" value="Nucleotide cyclase"/>
    <property type="match status" value="1"/>
</dbReference>
<dbReference type="Pfam" id="PF00211">
    <property type="entry name" value="Guanylate_cyc"/>
    <property type="match status" value="1"/>
</dbReference>
<protein>
    <submittedName>
        <fullName evidence="3">Adenylate cyclase</fullName>
    </submittedName>
</protein>
<keyword evidence="1" id="KW-0812">Transmembrane</keyword>
<keyword evidence="4" id="KW-1185">Reference proteome</keyword>
<organism evidence="3 4">
    <name type="scientific">Tepidamorphus gemmatus</name>
    <dbReference type="NCBI Taxonomy" id="747076"/>
    <lineage>
        <taxon>Bacteria</taxon>
        <taxon>Pseudomonadati</taxon>
        <taxon>Pseudomonadota</taxon>
        <taxon>Alphaproteobacteria</taxon>
        <taxon>Hyphomicrobiales</taxon>
        <taxon>Tepidamorphaceae</taxon>
        <taxon>Tepidamorphus</taxon>
    </lineage>
</organism>
<dbReference type="EMBL" id="SMAK01000009">
    <property type="protein sequence ID" value="TCT08410.1"/>
    <property type="molecule type" value="Genomic_DNA"/>
</dbReference>
<dbReference type="InterPro" id="IPR001054">
    <property type="entry name" value="A/G_cyclase"/>
</dbReference>
<gene>
    <name evidence="3" type="ORF">EDC22_10986</name>
</gene>
<reference evidence="3 4" key="1">
    <citation type="submission" date="2019-03" db="EMBL/GenBank/DDBJ databases">
        <title>Genomic Encyclopedia of Type Strains, Phase IV (KMG-IV): sequencing the most valuable type-strain genomes for metagenomic binning, comparative biology and taxonomic classification.</title>
        <authorList>
            <person name="Goeker M."/>
        </authorList>
    </citation>
    <scope>NUCLEOTIDE SEQUENCE [LARGE SCALE GENOMIC DNA]</scope>
    <source>
        <strain evidence="3 4">DSM 19345</strain>
    </source>
</reference>
<dbReference type="PANTHER" id="PTHR43081:SF19">
    <property type="entry name" value="PH-SENSITIVE ADENYLATE CYCLASE RV1264"/>
    <property type="match status" value="1"/>
</dbReference>
<evidence type="ECO:0000313" key="4">
    <source>
        <dbReference type="Proteomes" id="UP000295678"/>
    </source>
</evidence>
<dbReference type="Gene3D" id="3.30.70.1230">
    <property type="entry name" value="Nucleotide cyclase"/>
    <property type="match status" value="1"/>
</dbReference>
<evidence type="ECO:0000313" key="3">
    <source>
        <dbReference type="EMBL" id="TCT08410.1"/>
    </source>
</evidence>
<dbReference type="Proteomes" id="UP000295678">
    <property type="component" value="Unassembled WGS sequence"/>
</dbReference>
<dbReference type="GO" id="GO:0004016">
    <property type="term" value="F:adenylate cyclase activity"/>
    <property type="evidence" value="ECO:0007669"/>
    <property type="project" value="UniProtKB-ARBA"/>
</dbReference>
<dbReference type="InterPro" id="IPR029787">
    <property type="entry name" value="Nucleotide_cyclase"/>
</dbReference>
<feature type="transmembrane region" description="Helical" evidence="1">
    <location>
        <begin position="191"/>
        <end position="214"/>
    </location>
</feature>
<dbReference type="AlphaFoldDB" id="A0A4R3M551"/>
<name>A0A4R3M551_9HYPH</name>
<evidence type="ECO:0000256" key="1">
    <source>
        <dbReference type="SAM" id="Phobius"/>
    </source>
</evidence>
<dbReference type="GO" id="GO:0006171">
    <property type="term" value="P:cAMP biosynthetic process"/>
    <property type="evidence" value="ECO:0007669"/>
    <property type="project" value="TreeGrafter"/>
</dbReference>
<dbReference type="PANTHER" id="PTHR43081">
    <property type="entry name" value="ADENYLATE CYCLASE, TERMINAL-DIFFERENTIATION SPECIFIC-RELATED"/>
    <property type="match status" value="1"/>
</dbReference>
<keyword evidence="1" id="KW-0472">Membrane</keyword>
<proteinExistence type="predicted"/>
<dbReference type="GO" id="GO:0035556">
    <property type="term" value="P:intracellular signal transduction"/>
    <property type="evidence" value="ECO:0007669"/>
    <property type="project" value="InterPro"/>
</dbReference>
<dbReference type="RefSeq" id="WP_165926915.1">
    <property type="nucleotide sequence ID" value="NZ_SMAK01000009.1"/>
</dbReference>
<dbReference type="InterPro" id="IPR050697">
    <property type="entry name" value="Adenylyl/Guanylyl_Cyclase_3/4"/>
</dbReference>